<dbReference type="InterPro" id="IPR025159">
    <property type="entry name" value="AbiEi_N"/>
</dbReference>
<dbReference type="RefSeq" id="WP_311821243.1">
    <property type="nucleotide sequence ID" value="NZ_JARPYF010000001.1"/>
</dbReference>
<reference evidence="2 3" key="1">
    <citation type="submission" date="2023-03" db="EMBL/GenBank/DDBJ databases">
        <authorList>
            <person name="Shen W."/>
            <person name="Cai J."/>
        </authorList>
    </citation>
    <scope>NUCLEOTIDE SEQUENCE [LARGE SCALE GENOMIC DNA]</scope>
    <source>
        <strain evidence="2 3">D6-4</strain>
    </source>
</reference>
<dbReference type="EMBL" id="JARPYI010000001">
    <property type="protein sequence ID" value="MDT2598460.1"/>
    <property type="molecule type" value="Genomic_DNA"/>
</dbReference>
<evidence type="ECO:0000313" key="3">
    <source>
        <dbReference type="Proteomes" id="UP001252875"/>
    </source>
</evidence>
<sequence>MSKKLDELLEKRDGNLSMKEARLEGISPSTVQAYVKSGRLLAIERGFYVLDGHGIDELFLQQNRFSRGIFSYETALDIHQLSDNMPAAIHLTFPKGYNVSRKEMKAQNLKFHFVPKNIYELGKIEGLSFQDNPIYLYDKERTLCDIWSSRFDMAYDLKLEALKNYMSSKERDPGKLSVYMDKLSVSKEMHTHMLSLV</sequence>
<proteinExistence type="predicted"/>
<dbReference type="Proteomes" id="UP001252875">
    <property type="component" value="Unassembled WGS sequence"/>
</dbReference>
<evidence type="ECO:0000259" key="1">
    <source>
        <dbReference type="Pfam" id="PF13338"/>
    </source>
</evidence>
<comment type="caution">
    <text evidence="2">The sequence shown here is derived from an EMBL/GenBank/DDBJ whole genome shotgun (WGS) entry which is preliminary data.</text>
</comment>
<accession>A0ABU3EUC6</accession>
<gene>
    <name evidence="2" type="ORF">P7D85_01665</name>
</gene>
<protein>
    <submittedName>
        <fullName evidence="2">Abortive infection protein</fullName>
    </submittedName>
</protein>
<keyword evidence="3" id="KW-1185">Reference proteome</keyword>
<feature type="domain" description="AbiEi antitoxin N-terminal" evidence="1">
    <location>
        <begin position="4"/>
        <end position="50"/>
    </location>
</feature>
<organism evidence="2 3">
    <name type="scientific">Enterococcus hulanensis</name>
    <dbReference type="NCBI Taxonomy" id="2559929"/>
    <lineage>
        <taxon>Bacteria</taxon>
        <taxon>Bacillati</taxon>
        <taxon>Bacillota</taxon>
        <taxon>Bacilli</taxon>
        <taxon>Lactobacillales</taxon>
        <taxon>Enterococcaceae</taxon>
        <taxon>Enterococcus</taxon>
    </lineage>
</organism>
<name>A0ABU3EUC6_9ENTE</name>
<evidence type="ECO:0000313" key="2">
    <source>
        <dbReference type="EMBL" id="MDT2598460.1"/>
    </source>
</evidence>
<dbReference type="Pfam" id="PF13338">
    <property type="entry name" value="AbiEi_4"/>
    <property type="match status" value="1"/>
</dbReference>